<dbReference type="Proteomes" id="UP000801492">
    <property type="component" value="Unassembled WGS sequence"/>
</dbReference>
<accession>A0A8K0CQP4</accession>
<name>A0A8K0CQP4_IGNLU</name>
<keyword evidence="2" id="KW-1185">Reference proteome</keyword>
<evidence type="ECO:0000313" key="1">
    <source>
        <dbReference type="EMBL" id="KAF2888547.1"/>
    </source>
</evidence>
<comment type="caution">
    <text evidence="1">The sequence shown here is derived from an EMBL/GenBank/DDBJ whole genome shotgun (WGS) entry which is preliminary data.</text>
</comment>
<dbReference type="EMBL" id="VTPC01076179">
    <property type="protein sequence ID" value="KAF2888547.1"/>
    <property type="molecule type" value="Genomic_DNA"/>
</dbReference>
<gene>
    <name evidence="1" type="ORF">ILUMI_17627</name>
</gene>
<proteinExistence type="predicted"/>
<dbReference type="AlphaFoldDB" id="A0A8K0CQP4"/>
<sequence length="98" mass="11135">MRSPETSSSASSDDDLLCIDSDEDCKSEMYEEDNEDKQQEVAPGKWVLLKYCTKKRVKHFVGQVTKKTDEGLESLPEPISGRQGNHFVFRVDFAGYNL</sequence>
<evidence type="ECO:0000313" key="2">
    <source>
        <dbReference type="Proteomes" id="UP000801492"/>
    </source>
</evidence>
<reference evidence="1" key="1">
    <citation type="submission" date="2019-08" db="EMBL/GenBank/DDBJ databases">
        <title>The genome of the North American firefly Photinus pyralis.</title>
        <authorList>
            <consortium name="Photinus pyralis genome working group"/>
            <person name="Fallon T.R."/>
            <person name="Sander Lower S.E."/>
            <person name="Weng J.-K."/>
        </authorList>
    </citation>
    <scope>NUCLEOTIDE SEQUENCE</scope>
    <source>
        <strain evidence="1">TRF0915ILg1</strain>
        <tissue evidence="1">Whole body</tissue>
    </source>
</reference>
<organism evidence="1 2">
    <name type="scientific">Ignelater luminosus</name>
    <name type="common">Cucubano</name>
    <name type="synonym">Pyrophorus luminosus</name>
    <dbReference type="NCBI Taxonomy" id="2038154"/>
    <lineage>
        <taxon>Eukaryota</taxon>
        <taxon>Metazoa</taxon>
        <taxon>Ecdysozoa</taxon>
        <taxon>Arthropoda</taxon>
        <taxon>Hexapoda</taxon>
        <taxon>Insecta</taxon>
        <taxon>Pterygota</taxon>
        <taxon>Neoptera</taxon>
        <taxon>Endopterygota</taxon>
        <taxon>Coleoptera</taxon>
        <taxon>Polyphaga</taxon>
        <taxon>Elateriformia</taxon>
        <taxon>Elateroidea</taxon>
        <taxon>Elateridae</taxon>
        <taxon>Agrypninae</taxon>
        <taxon>Pyrophorini</taxon>
        <taxon>Ignelater</taxon>
    </lineage>
</organism>
<protein>
    <submittedName>
        <fullName evidence="1">Uncharacterized protein</fullName>
    </submittedName>
</protein>
<dbReference type="OrthoDB" id="6774632at2759"/>